<evidence type="ECO:0000256" key="5">
    <source>
        <dbReference type="SAM" id="Phobius"/>
    </source>
</evidence>
<evidence type="ECO:0000256" key="4">
    <source>
        <dbReference type="SAM" id="MobiDB-lite"/>
    </source>
</evidence>
<keyword evidence="5" id="KW-0812">Transmembrane</keyword>
<dbReference type="SUPFAM" id="SSF56808">
    <property type="entry name" value="Ribosomal protein L1"/>
    <property type="match status" value="1"/>
</dbReference>
<comment type="similarity">
    <text evidence="1">Belongs to the universal ribosomal protein uL1 family.</text>
</comment>
<dbReference type="CDD" id="cd00403">
    <property type="entry name" value="Ribosomal_L1"/>
    <property type="match status" value="1"/>
</dbReference>
<dbReference type="EMBL" id="PJEX01000110">
    <property type="protein sequence ID" value="TKW55125.1"/>
    <property type="molecule type" value="Genomic_DNA"/>
</dbReference>
<dbReference type="InterPro" id="IPR028364">
    <property type="entry name" value="Ribosomal_uL1/biogenesis"/>
</dbReference>
<sequence length="599" mass="64658">MASTTQCMASMARLTLSASTRPSVCTIPRFLVPSVAQTRCASNRGGGQNTDKKKKKVPKDYKAYNVQNCPQFSLCDAMRYLRAYEVGRPPQAVKYEISVRLKTPRNGGVVKNRIRLPNPVKSDVRVGVVCPEGSQIAQEAIQAGAVVVGEESLFEAIRNENIVFNRLICHTESEAALAKAALGRILGPKGLMPNRRMKTITDNISGAIRETMGADNYRERMGAIRMAIGQLGFTPKMLGANVKAFIAQIKDDINQLDTHKEVHEVVLSTSHGPGFSLNANFGSTDEKVTPAHLSNVITTSPRSTALERLDRLCLGVQQSVKAEVLDHSRLALVPGPPRLLHSRSEVEEDGVSTPRHARLRLDDELGFTSDGICQGFDDAEVLRKGRQLCRTTRYEPTSAALLPLLPLLLILFAAIRIPIVVLIVLRGLPRQARQREMLLERRHPLVQLQHLPPRLDPPPHLPQVAVQTLDLLAPRVHPCLDLLDSPPKAEHGDADALDPLFAAAQLAAERQEGGVVAVDELEELSADGGAAVAQLGLEVVEGLVAVRQSGEVVCRVEVWGEEVGSGKGGGEGQGGIVVVAGGRGGGRRGEVEGGRLPGR</sequence>
<feature type="region of interest" description="Disordered" evidence="4">
    <location>
        <begin position="564"/>
        <end position="599"/>
    </location>
</feature>
<keyword evidence="3" id="KW-0687">Ribonucleoprotein</keyword>
<organism evidence="6 7">
    <name type="scientific">Colletotrichum tanaceti</name>
    <dbReference type="NCBI Taxonomy" id="1306861"/>
    <lineage>
        <taxon>Eukaryota</taxon>
        <taxon>Fungi</taxon>
        <taxon>Dikarya</taxon>
        <taxon>Ascomycota</taxon>
        <taxon>Pezizomycotina</taxon>
        <taxon>Sordariomycetes</taxon>
        <taxon>Hypocreomycetidae</taxon>
        <taxon>Glomerellales</taxon>
        <taxon>Glomerellaceae</taxon>
        <taxon>Colletotrichum</taxon>
        <taxon>Colletotrichum destructivum species complex</taxon>
    </lineage>
</organism>
<evidence type="ECO:0000313" key="7">
    <source>
        <dbReference type="Proteomes" id="UP000310108"/>
    </source>
</evidence>
<evidence type="ECO:0000256" key="3">
    <source>
        <dbReference type="ARBA" id="ARBA00023274"/>
    </source>
</evidence>
<comment type="caution">
    <text evidence="6">The sequence shown here is derived from an EMBL/GenBank/DDBJ whole genome shotgun (WGS) entry which is preliminary data.</text>
</comment>
<keyword evidence="7" id="KW-1185">Reference proteome</keyword>
<dbReference type="STRING" id="1306861.A0A4U6XH54"/>
<keyword evidence="5" id="KW-0472">Membrane</keyword>
<proteinExistence type="inferred from homology"/>
<evidence type="ECO:0000313" key="6">
    <source>
        <dbReference type="EMBL" id="TKW55125.1"/>
    </source>
</evidence>
<protein>
    <submittedName>
        <fullName evidence="6">50S ribosomal protein L1</fullName>
    </submittedName>
</protein>
<dbReference type="PANTHER" id="PTHR36427">
    <property type="entry name" value="54S RIBOSOMAL PROTEIN L1, MITOCHONDRIAL"/>
    <property type="match status" value="1"/>
</dbReference>
<gene>
    <name evidence="6" type="primary">rplA</name>
    <name evidence="6" type="ORF">CTA1_11680</name>
</gene>
<dbReference type="Gene3D" id="3.30.190.20">
    <property type="match status" value="1"/>
</dbReference>
<dbReference type="GO" id="GO:0003735">
    <property type="term" value="F:structural constituent of ribosome"/>
    <property type="evidence" value="ECO:0007669"/>
    <property type="project" value="TreeGrafter"/>
</dbReference>
<dbReference type="Gene3D" id="3.40.50.790">
    <property type="match status" value="1"/>
</dbReference>
<dbReference type="InterPro" id="IPR016095">
    <property type="entry name" value="Ribosomal_uL1_3-a/b-sand"/>
</dbReference>
<evidence type="ECO:0000256" key="2">
    <source>
        <dbReference type="ARBA" id="ARBA00022980"/>
    </source>
</evidence>
<dbReference type="PANTHER" id="PTHR36427:SF3">
    <property type="entry name" value="LARGE RIBOSOMAL SUBUNIT PROTEIN UL1M"/>
    <property type="match status" value="1"/>
</dbReference>
<keyword evidence="2 6" id="KW-0689">Ribosomal protein</keyword>
<dbReference type="GO" id="GO:0005762">
    <property type="term" value="C:mitochondrial large ribosomal subunit"/>
    <property type="evidence" value="ECO:0007669"/>
    <property type="project" value="TreeGrafter"/>
</dbReference>
<feature type="compositionally biased region" description="Gly residues" evidence="4">
    <location>
        <begin position="564"/>
        <end position="575"/>
    </location>
</feature>
<dbReference type="Pfam" id="PF00687">
    <property type="entry name" value="Ribosomal_L1"/>
    <property type="match status" value="1"/>
</dbReference>
<accession>A0A4U6XH54</accession>
<dbReference type="Proteomes" id="UP000310108">
    <property type="component" value="Unassembled WGS sequence"/>
</dbReference>
<dbReference type="AlphaFoldDB" id="A0A4U6XH54"/>
<dbReference type="InterPro" id="IPR023674">
    <property type="entry name" value="Ribosomal_uL1-like"/>
</dbReference>
<keyword evidence="5" id="KW-1133">Transmembrane helix</keyword>
<evidence type="ECO:0000256" key="1">
    <source>
        <dbReference type="ARBA" id="ARBA00010531"/>
    </source>
</evidence>
<name>A0A4U6XH54_9PEZI</name>
<reference evidence="6 7" key="1">
    <citation type="journal article" date="2019" name="PLoS ONE">
        <title>Comparative genome analysis indicates high evolutionary potential of pathogenicity genes in Colletotrichum tanaceti.</title>
        <authorList>
            <person name="Lelwala R.V."/>
            <person name="Korhonen P.K."/>
            <person name="Young N.D."/>
            <person name="Scott J.B."/>
            <person name="Ades P.A."/>
            <person name="Gasser R.B."/>
            <person name="Taylor P.W.J."/>
        </authorList>
    </citation>
    <scope>NUCLEOTIDE SEQUENCE [LARGE SCALE GENOMIC DNA]</scope>
    <source>
        <strain evidence="6">BRIP57314</strain>
    </source>
</reference>
<feature type="transmembrane region" description="Helical" evidence="5">
    <location>
        <begin position="400"/>
        <end position="425"/>
    </location>
</feature>